<reference evidence="1" key="1">
    <citation type="journal article" date="2015" name="Nature">
        <title>Complex archaea that bridge the gap between prokaryotes and eukaryotes.</title>
        <authorList>
            <person name="Spang A."/>
            <person name="Saw J.H."/>
            <person name="Jorgensen S.L."/>
            <person name="Zaremba-Niedzwiedzka K."/>
            <person name="Martijn J."/>
            <person name="Lind A.E."/>
            <person name="van Eijk R."/>
            <person name="Schleper C."/>
            <person name="Guy L."/>
            <person name="Ettema T.J."/>
        </authorList>
    </citation>
    <scope>NUCLEOTIDE SEQUENCE</scope>
</reference>
<proteinExistence type="predicted"/>
<organism evidence="1">
    <name type="scientific">marine sediment metagenome</name>
    <dbReference type="NCBI Taxonomy" id="412755"/>
    <lineage>
        <taxon>unclassified sequences</taxon>
        <taxon>metagenomes</taxon>
        <taxon>ecological metagenomes</taxon>
    </lineage>
</organism>
<name>A0A0F9M0P0_9ZZZZ</name>
<dbReference type="AlphaFoldDB" id="A0A0F9M0P0"/>
<comment type="caution">
    <text evidence="1">The sequence shown here is derived from an EMBL/GenBank/DDBJ whole genome shotgun (WGS) entry which is preliminary data.</text>
</comment>
<dbReference type="EMBL" id="LAZR01011224">
    <property type="protein sequence ID" value="KKM62802.1"/>
    <property type="molecule type" value="Genomic_DNA"/>
</dbReference>
<gene>
    <name evidence="1" type="ORF">LCGC14_1518000</name>
</gene>
<sequence>MSKEPTSKDDLSKIIKEYQETVKKSVALKEPLLFTTICSYL</sequence>
<evidence type="ECO:0000313" key="1">
    <source>
        <dbReference type="EMBL" id="KKM62802.1"/>
    </source>
</evidence>
<accession>A0A0F9M0P0</accession>
<protein>
    <submittedName>
        <fullName evidence="1">Uncharacterized protein</fullName>
    </submittedName>
</protein>